<organism evidence="2 3">
    <name type="scientific">Streptoalloteichus hindustanus</name>
    <dbReference type="NCBI Taxonomy" id="2017"/>
    <lineage>
        <taxon>Bacteria</taxon>
        <taxon>Bacillati</taxon>
        <taxon>Actinomycetota</taxon>
        <taxon>Actinomycetes</taxon>
        <taxon>Pseudonocardiales</taxon>
        <taxon>Pseudonocardiaceae</taxon>
        <taxon>Streptoalloteichus</taxon>
    </lineage>
</organism>
<sequence>MTDPDLRPGPDDLPADQPRLTNPVMVAAFEGWNDAGDAASTAVEHLQLTWDATPLAEIDPDDYYDFQVSRPTVRMVDGVTRRVEWPTTRLTVCRPPGAAFDVVLVHGIEPNMRWRKFCGELLEHIERLGVTTVVVLGALLADTPHTRPVPVTGAAFDADAAAKFGLEHSRYEGPTGIVGVFQDACVQAGVPAISFWAAVPHYVSSPPSPKATLALLHRVEEVLDLEVPLGALPEQAEEWEQTVSEMAEEDEDVRNYVRALEERGDAEIRLTEASGDAIAAEFERYLRRRGGRGPGGPGPTAGPPAR</sequence>
<dbReference type="InterPro" id="IPR019151">
    <property type="entry name" value="Proteasome_assmbl_chaperone_2"/>
</dbReference>
<dbReference type="PIRSF" id="PIRSF028754">
    <property type="entry name" value="UCP028754"/>
    <property type="match status" value="1"/>
</dbReference>
<dbReference type="SUPFAM" id="SSF159659">
    <property type="entry name" value="Cgl1923-like"/>
    <property type="match status" value="1"/>
</dbReference>
<dbReference type="STRING" id="2017.SAMN05444320_102339"/>
<feature type="region of interest" description="Disordered" evidence="1">
    <location>
        <begin position="286"/>
        <end position="306"/>
    </location>
</feature>
<keyword evidence="3" id="KW-1185">Reference proteome</keyword>
<dbReference type="InterPro" id="IPR038389">
    <property type="entry name" value="PSMG2_sf"/>
</dbReference>
<keyword evidence="2" id="KW-0647">Proteasome</keyword>
<feature type="compositionally biased region" description="Pro residues" evidence="1">
    <location>
        <begin position="296"/>
        <end position="306"/>
    </location>
</feature>
<name>A0A1M4YFB7_STRHI</name>
<protein>
    <submittedName>
        <fullName evidence="2">Proteasome assembly chaperone (PAC2) family protein</fullName>
    </submittedName>
</protein>
<evidence type="ECO:0000313" key="2">
    <source>
        <dbReference type="EMBL" id="SHF04420.1"/>
    </source>
</evidence>
<dbReference type="Pfam" id="PF09754">
    <property type="entry name" value="PAC2"/>
    <property type="match status" value="1"/>
</dbReference>
<reference evidence="2 3" key="1">
    <citation type="submission" date="2016-11" db="EMBL/GenBank/DDBJ databases">
        <authorList>
            <person name="Jaros S."/>
            <person name="Januszkiewicz K."/>
            <person name="Wedrychowicz H."/>
        </authorList>
    </citation>
    <scope>NUCLEOTIDE SEQUENCE [LARGE SCALE GENOMIC DNA]</scope>
    <source>
        <strain evidence="2 3">DSM 44523</strain>
    </source>
</reference>
<dbReference type="AlphaFoldDB" id="A0A1M4YFB7"/>
<dbReference type="Proteomes" id="UP000184501">
    <property type="component" value="Unassembled WGS sequence"/>
</dbReference>
<dbReference type="InterPro" id="IPR008492">
    <property type="entry name" value="Rv2714-like"/>
</dbReference>
<gene>
    <name evidence="2" type="ORF">SAMN05444320_102339</name>
</gene>
<evidence type="ECO:0000313" key="3">
    <source>
        <dbReference type="Proteomes" id="UP000184501"/>
    </source>
</evidence>
<dbReference type="Gene3D" id="3.40.50.10900">
    <property type="entry name" value="PAC-like subunit"/>
    <property type="match status" value="1"/>
</dbReference>
<proteinExistence type="predicted"/>
<evidence type="ECO:0000256" key="1">
    <source>
        <dbReference type="SAM" id="MobiDB-lite"/>
    </source>
</evidence>
<dbReference type="EMBL" id="FQVN01000002">
    <property type="protein sequence ID" value="SHF04420.1"/>
    <property type="molecule type" value="Genomic_DNA"/>
</dbReference>
<accession>A0A1M4YFB7</accession>
<dbReference type="GO" id="GO:0000502">
    <property type="term" value="C:proteasome complex"/>
    <property type="evidence" value="ECO:0007669"/>
    <property type="project" value="UniProtKB-KW"/>
</dbReference>